<feature type="region of interest" description="Disordered" evidence="1">
    <location>
        <begin position="165"/>
        <end position="247"/>
    </location>
</feature>
<feature type="compositionally biased region" description="Basic and acidic residues" evidence="1">
    <location>
        <begin position="167"/>
        <end position="179"/>
    </location>
</feature>
<reference evidence="2 3" key="1">
    <citation type="journal article" date="2019" name="Int. J. Syst. Evol. Microbiol.">
        <title>The Global Catalogue of Microorganisms (GCM) 10K type strain sequencing project: providing services to taxonomists for standard genome sequencing and annotation.</title>
        <authorList>
            <consortium name="The Broad Institute Genomics Platform"/>
            <consortium name="The Broad Institute Genome Sequencing Center for Infectious Disease"/>
            <person name="Wu L."/>
            <person name="Ma J."/>
        </authorList>
    </citation>
    <scope>NUCLEOTIDE SEQUENCE [LARGE SCALE GENOMIC DNA]</scope>
    <source>
        <strain evidence="2 3">JCM 7356</strain>
    </source>
</reference>
<dbReference type="EMBL" id="BAAATR010000116">
    <property type="protein sequence ID" value="GAA2283190.1"/>
    <property type="molecule type" value="Genomic_DNA"/>
</dbReference>
<evidence type="ECO:0000313" key="3">
    <source>
        <dbReference type="Proteomes" id="UP001500305"/>
    </source>
</evidence>
<keyword evidence="3" id="KW-1185">Reference proteome</keyword>
<proteinExistence type="predicted"/>
<gene>
    <name evidence="2" type="ORF">GCM10010430_80930</name>
</gene>
<organism evidence="2 3">
    <name type="scientific">Kitasatospora cystarginea</name>
    <dbReference type="NCBI Taxonomy" id="58350"/>
    <lineage>
        <taxon>Bacteria</taxon>
        <taxon>Bacillati</taxon>
        <taxon>Actinomycetota</taxon>
        <taxon>Actinomycetes</taxon>
        <taxon>Kitasatosporales</taxon>
        <taxon>Streptomycetaceae</taxon>
        <taxon>Kitasatospora</taxon>
    </lineage>
</organism>
<sequence>MGLSTTYLGKAEIQELLGTSSFGMWRLPRQHGDFPEPETDIYRGPFDEEPDGPVWDAHDVYRWAARTPEFQHRGAVLLRPLPGQRQPGRFLGHQDTTHGPATDWHTGIGVIRMLHTDESHAASAMAVDLAAERNREIVTVCALYGDLNPVTGLALVAADTAPAPHRVRGELGPRREARRTAPPLVARPPAPVRGHPPLATGIRGRDRRRSRHTPREDPAPGCGEQRLQSDRPGGADRHGRRHAQRPR</sequence>
<accession>A0ABN3F3J8</accession>
<evidence type="ECO:0000256" key="1">
    <source>
        <dbReference type="SAM" id="MobiDB-lite"/>
    </source>
</evidence>
<comment type="caution">
    <text evidence="2">The sequence shown here is derived from an EMBL/GenBank/DDBJ whole genome shotgun (WGS) entry which is preliminary data.</text>
</comment>
<dbReference type="Proteomes" id="UP001500305">
    <property type="component" value="Unassembled WGS sequence"/>
</dbReference>
<protein>
    <submittedName>
        <fullName evidence="2">Uncharacterized protein</fullName>
    </submittedName>
</protein>
<feature type="compositionally biased region" description="Basic residues" evidence="1">
    <location>
        <begin position="238"/>
        <end position="247"/>
    </location>
</feature>
<feature type="compositionally biased region" description="Basic and acidic residues" evidence="1">
    <location>
        <begin position="227"/>
        <end position="237"/>
    </location>
</feature>
<evidence type="ECO:0000313" key="2">
    <source>
        <dbReference type="EMBL" id="GAA2283190.1"/>
    </source>
</evidence>
<name>A0ABN3F3J8_9ACTN</name>